<dbReference type="PROSITE" id="PS00211">
    <property type="entry name" value="ABC_TRANSPORTER_1"/>
    <property type="match status" value="2"/>
</dbReference>
<feature type="domain" description="ABC transmembrane type-1" evidence="14">
    <location>
        <begin position="862"/>
        <end position="1138"/>
    </location>
</feature>
<feature type="transmembrane region" description="Helical" evidence="12">
    <location>
        <begin position="36"/>
        <end position="58"/>
    </location>
</feature>
<dbReference type="InterPro" id="IPR011527">
    <property type="entry name" value="ABC1_TM_dom"/>
</dbReference>
<comment type="similarity">
    <text evidence="2">Belongs to the ABC transporter superfamily. ABCC family. Conjugate transporter (TC 3.A.1.208) subfamily.</text>
</comment>
<feature type="transmembrane region" description="Helical" evidence="12">
    <location>
        <begin position="849"/>
        <end position="877"/>
    </location>
</feature>
<dbReference type="EMBL" id="JAGPYM010000014">
    <property type="protein sequence ID" value="KAH6887663.1"/>
    <property type="molecule type" value="Genomic_DNA"/>
</dbReference>
<comment type="subcellular location">
    <subcellularLocation>
        <location evidence="1">Cell membrane</location>
        <topology evidence="1">Multi-pass membrane protein</topology>
    </subcellularLocation>
</comment>
<dbReference type="Pfam" id="PF00005">
    <property type="entry name" value="ABC_tran"/>
    <property type="match status" value="2"/>
</dbReference>
<dbReference type="PANTHER" id="PTHR24223">
    <property type="entry name" value="ATP-BINDING CASSETTE SUB-FAMILY C"/>
    <property type="match status" value="1"/>
</dbReference>
<dbReference type="InterPro" id="IPR017871">
    <property type="entry name" value="ABC_transporter-like_CS"/>
</dbReference>
<sequence length="1416" mass="155501">MSWILCIILFNITLTATIAMYCLWRQRGRPTADTLSATHVALNAAHLLALSTCIVTHALPYSVDQKLMDALSEVPWVLCLICRLGYVVSHRHRRTLNAVSNWISLAAFIGITTPTRIYPLITIQSDRTQAIFGLIPSMNIMAAAMTSVILPLFTPFHNSGSLQEQTAVHPSSTCSPIVRWWTYGWISPFVASAYQSSGDVSQIEIPILTTKSNPQTWLWKLREARLVTNSTARAVWTLFRPRMAIMAACMILCGFAEFLGAIGLRSLLGYLEGSASDGAFQPWFAALLFGASPIVRGLCMQTFESFSTDAICHFKSMVISTIFEKLLKKRPGVQANPGQVTNHVAADIDKIAILRYTIMAGFMVPVEVIVASMLLYQTIGWSYLPGLLIIIITRIPISWYISRFQGRAQSVVMAAIDSRVHRVSEVIKGLQTIQMLGQAVAIRSWVDGEREAELQAIWNKMKIVVASDTLSAGFVLVPLVVSLFMYTMVAGLPLTPAVVFTVVSVFSTLKNMMSLAVIGVSTNAQAMVSFWRVMAFLDDESSQSDYWSDESNNIRYTDEVHPPQETLLGARNATIQVPVADGTWRTVLKNVNFDLVKGGLNVISGKTGSGKSTLLKALIQEAKVSHGRVEIRSSPFSEVSFAGQHPWLHHGTIRENILFGSTLSKSRYDDVIQSTGLSTDLLDLPAGDSTEVGERGSSLSGGQRARVALARALYARTETVLLDDVLAALDATTSRWVVEKCILGNILKGRTAVLITEDQRCCQEAALVVEISNEGQVEASRPDRFALKVRASDFETLGSRLLNNDAEAPGEVTAVTDAANELGTKPSDKSEKLMTGLIGRMYILKYMRLFGTLPFLSLFCTLILLSQASDVLLSLWLTVWSGKSVGENSQQPHNDNTFYLGVYASIGLVQISLVCVSSLVFFYGALRASRKEHSKMLASVIGATITWVTTTPVGRILNRFSSDMFSLDNTITELLKQVVENFLSIGFRLAAVSSILPAFLAPAALLLAMGLYIGQMYLYGSTAAKRIYAAGLSPILTSINDVVSGIEVIRAHRAEPAFQNRFFQSLEHYLRGWETISATQRWLAVRMDLCAGLISLLTAVLALNSTSASPAVIGFSMTSSTTLCTALLYIVFLSSLLQVEMNCFQRIEEYIHAIPQERNVTSGNDSSVIVADWPCYGYVKFRNITAGYTLDGDAVLSNINLEAKPGQRVAIVGRSGSGKSSLAATLLRLTEKFEGQVLIDDVDIDAVDSLELRQRICFIPQSPTFFTGTLRFNLDFSGKVSDERLEQVVSEVMSGIGKKREWTLDMEIAAEGMNLSQGERQLISLARALVTDARIVLIDEATASLDAESEEEIQRLLKERFSNKTLISIAHRLAPIAQYDWVCVMSRGRIIEQGDPKKLLDVEGGELSKLWRAVNS</sequence>
<dbReference type="FunFam" id="1.20.1560.10:FF:000013">
    <property type="entry name" value="ABC transporter C family member 2"/>
    <property type="match status" value="1"/>
</dbReference>
<evidence type="ECO:0000256" key="2">
    <source>
        <dbReference type="ARBA" id="ARBA00009726"/>
    </source>
</evidence>
<keyword evidence="11" id="KW-0325">Glycoprotein</keyword>
<dbReference type="Gene3D" id="3.40.50.300">
    <property type="entry name" value="P-loop containing nucleotide triphosphate hydrolases"/>
    <property type="match status" value="2"/>
</dbReference>
<dbReference type="Proteomes" id="UP000777438">
    <property type="component" value="Unassembled WGS sequence"/>
</dbReference>
<evidence type="ECO:0000256" key="12">
    <source>
        <dbReference type="SAM" id="Phobius"/>
    </source>
</evidence>
<dbReference type="Pfam" id="PF00664">
    <property type="entry name" value="ABC_membrane"/>
    <property type="match status" value="2"/>
</dbReference>
<dbReference type="InterPro" id="IPR003593">
    <property type="entry name" value="AAA+_ATPase"/>
</dbReference>
<evidence type="ECO:0000313" key="16">
    <source>
        <dbReference type="Proteomes" id="UP000777438"/>
    </source>
</evidence>
<feature type="transmembrane region" description="Helical" evidence="12">
    <location>
        <begin position="99"/>
        <end position="118"/>
    </location>
</feature>
<evidence type="ECO:0000256" key="4">
    <source>
        <dbReference type="ARBA" id="ARBA00022475"/>
    </source>
</evidence>
<feature type="transmembrane region" description="Helical" evidence="12">
    <location>
        <begin position="6"/>
        <end position="24"/>
    </location>
</feature>
<keyword evidence="16" id="KW-1185">Reference proteome</keyword>
<proteinExistence type="inferred from homology"/>
<feature type="transmembrane region" description="Helical" evidence="12">
    <location>
        <begin position="463"/>
        <end position="484"/>
    </location>
</feature>
<feature type="transmembrane region" description="Helical" evidence="12">
    <location>
        <begin position="1083"/>
        <end position="1103"/>
    </location>
</feature>
<feature type="transmembrane region" description="Helical" evidence="12">
    <location>
        <begin position="897"/>
        <end position="924"/>
    </location>
</feature>
<keyword evidence="7" id="KW-0547">Nucleotide-binding</keyword>
<feature type="transmembrane region" description="Helical" evidence="12">
    <location>
        <begin position="936"/>
        <end position="957"/>
    </location>
</feature>
<dbReference type="CDD" id="cd18604">
    <property type="entry name" value="ABC_6TM_VMR1_D2_like"/>
    <property type="match status" value="1"/>
</dbReference>
<dbReference type="GO" id="GO:0016887">
    <property type="term" value="F:ATP hydrolysis activity"/>
    <property type="evidence" value="ECO:0007669"/>
    <property type="project" value="InterPro"/>
</dbReference>
<evidence type="ECO:0000256" key="7">
    <source>
        <dbReference type="ARBA" id="ARBA00022741"/>
    </source>
</evidence>
<comment type="caution">
    <text evidence="15">The sequence shown here is derived from an EMBL/GenBank/DDBJ whole genome shotgun (WGS) entry which is preliminary data.</text>
</comment>
<dbReference type="GO" id="GO:0140359">
    <property type="term" value="F:ABC-type transporter activity"/>
    <property type="evidence" value="ECO:0007669"/>
    <property type="project" value="InterPro"/>
</dbReference>
<evidence type="ECO:0000259" key="14">
    <source>
        <dbReference type="PROSITE" id="PS50929"/>
    </source>
</evidence>
<reference evidence="15 16" key="1">
    <citation type="journal article" date="2021" name="Nat. Commun.">
        <title>Genetic determinants of endophytism in the Arabidopsis root mycobiome.</title>
        <authorList>
            <person name="Mesny F."/>
            <person name="Miyauchi S."/>
            <person name="Thiergart T."/>
            <person name="Pickel B."/>
            <person name="Atanasova L."/>
            <person name="Karlsson M."/>
            <person name="Huettel B."/>
            <person name="Barry K.W."/>
            <person name="Haridas S."/>
            <person name="Chen C."/>
            <person name="Bauer D."/>
            <person name="Andreopoulos W."/>
            <person name="Pangilinan J."/>
            <person name="LaButti K."/>
            <person name="Riley R."/>
            <person name="Lipzen A."/>
            <person name="Clum A."/>
            <person name="Drula E."/>
            <person name="Henrissat B."/>
            <person name="Kohler A."/>
            <person name="Grigoriev I.V."/>
            <person name="Martin F.M."/>
            <person name="Hacquard S."/>
        </authorList>
    </citation>
    <scope>NUCLEOTIDE SEQUENCE [LARGE SCALE GENOMIC DNA]</scope>
    <source>
        <strain evidence="15 16">MPI-CAGE-CH-0241</strain>
    </source>
</reference>
<gene>
    <name evidence="15" type="ORF">B0T10DRAFT_515443</name>
</gene>
<dbReference type="PANTHER" id="PTHR24223:SF464">
    <property type="entry name" value="ABC-TYPE TRANSPORTER CICA"/>
    <property type="match status" value="1"/>
</dbReference>
<feature type="domain" description="ABC transporter" evidence="13">
    <location>
        <begin position="570"/>
        <end position="799"/>
    </location>
</feature>
<keyword evidence="10 12" id="KW-0472">Membrane</keyword>
<evidence type="ECO:0000256" key="10">
    <source>
        <dbReference type="ARBA" id="ARBA00023136"/>
    </source>
</evidence>
<dbReference type="FunFam" id="3.40.50.300:FF:002145">
    <property type="entry name" value="ABC transporter (MsbA subfamily)"/>
    <property type="match status" value="1"/>
</dbReference>
<keyword evidence="5 12" id="KW-0812">Transmembrane</keyword>
<dbReference type="GO" id="GO:0005524">
    <property type="term" value="F:ATP binding"/>
    <property type="evidence" value="ECO:0007669"/>
    <property type="project" value="UniProtKB-KW"/>
</dbReference>
<evidence type="ECO:0000256" key="6">
    <source>
        <dbReference type="ARBA" id="ARBA00022737"/>
    </source>
</evidence>
<feature type="transmembrane region" description="Helical" evidence="12">
    <location>
        <begin position="243"/>
        <end position="268"/>
    </location>
</feature>
<evidence type="ECO:0000256" key="9">
    <source>
        <dbReference type="ARBA" id="ARBA00022989"/>
    </source>
</evidence>
<evidence type="ECO:0000256" key="5">
    <source>
        <dbReference type="ARBA" id="ARBA00022692"/>
    </source>
</evidence>
<feature type="transmembrane region" description="Helical" evidence="12">
    <location>
        <begin position="382"/>
        <end position="401"/>
    </location>
</feature>
<feature type="transmembrane region" description="Helical" evidence="12">
    <location>
        <begin position="280"/>
        <end position="299"/>
    </location>
</feature>
<evidence type="ECO:0000259" key="13">
    <source>
        <dbReference type="PROSITE" id="PS50893"/>
    </source>
</evidence>
<accession>A0A9P9AKR8</accession>
<dbReference type="PROSITE" id="PS50893">
    <property type="entry name" value="ABC_TRANSPORTER_2"/>
    <property type="match status" value="2"/>
</dbReference>
<feature type="transmembrane region" description="Helical" evidence="12">
    <location>
        <begin position="130"/>
        <end position="153"/>
    </location>
</feature>
<feature type="transmembrane region" description="Helical" evidence="12">
    <location>
        <begin position="356"/>
        <end position="376"/>
    </location>
</feature>
<organism evidence="15 16">
    <name type="scientific">Thelonectria olida</name>
    <dbReference type="NCBI Taxonomy" id="1576542"/>
    <lineage>
        <taxon>Eukaryota</taxon>
        <taxon>Fungi</taxon>
        <taxon>Dikarya</taxon>
        <taxon>Ascomycota</taxon>
        <taxon>Pezizomycotina</taxon>
        <taxon>Sordariomycetes</taxon>
        <taxon>Hypocreomycetidae</taxon>
        <taxon>Hypocreales</taxon>
        <taxon>Nectriaceae</taxon>
        <taxon>Thelonectria</taxon>
    </lineage>
</organism>
<keyword evidence="8" id="KW-0067">ATP-binding</keyword>
<dbReference type="InterPro" id="IPR036640">
    <property type="entry name" value="ABC1_TM_sf"/>
</dbReference>
<dbReference type="GO" id="GO:0005737">
    <property type="term" value="C:cytoplasm"/>
    <property type="evidence" value="ECO:0007669"/>
    <property type="project" value="UniProtKB-ARBA"/>
</dbReference>
<dbReference type="SMART" id="SM00382">
    <property type="entry name" value="AAA"/>
    <property type="match status" value="2"/>
</dbReference>
<evidence type="ECO:0000256" key="3">
    <source>
        <dbReference type="ARBA" id="ARBA00022448"/>
    </source>
</evidence>
<feature type="transmembrane region" description="Helical" evidence="12">
    <location>
        <begin position="490"/>
        <end position="509"/>
    </location>
</feature>
<feature type="domain" description="ABC transmembrane type-1" evidence="14">
    <location>
        <begin position="244"/>
        <end position="514"/>
    </location>
</feature>
<evidence type="ECO:0000256" key="11">
    <source>
        <dbReference type="ARBA" id="ARBA00023180"/>
    </source>
</evidence>
<dbReference type="OrthoDB" id="6500128at2759"/>
<keyword evidence="15" id="KW-0378">Hydrolase</keyword>
<dbReference type="Gene3D" id="1.20.1560.10">
    <property type="entry name" value="ABC transporter type 1, transmembrane domain"/>
    <property type="match status" value="2"/>
</dbReference>
<evidence type="ECO:0000313" key="15">
    <source>
        <dbReference type="EMBL" id="KAH6887663.1"/>
    </source>
</evidence>
<feature type="transmembrane region" description="Helical" evidence="12">
    <location>
        <begin position="989"/>
        <end position="1013"/>
    </location>
</feature>
<dbReference type="PROSITE" id="PS50929">
    <property type="entry name" value="ABC_TM1F"/>
    <property type="match status" value="2"/>
</dbReference>
<keyword evidence="4" id="KW-1003">Cell membrane</keyword>
<dbReference type="InterPro" id="IPR027417">
    <property type="entry name" value="P-loop_NTPase"/>
</dbReference>
<name>A0A9P9AKR8_9HYPO</name>
<dbReference type="GO" id="GO:0005886">
    <property type="term" value="C:plasma membrane"/>
    <property type="evidence" value="ECO:0007669"/>
    <property type="project" value="UniProtKB-SubCell"/>
</dbReference>
<protein>
    <submittedName>
        <fullName evidence="15">P-loop containing nucleoside triphosphate hydrolase protein</fullName>
    </submittedName>
</protein>
<keyword evidence="6" id="KW-0677">Repeat</keyword>
<keyword evidence="9 12" id="KW-1133">Transmembrane helix</keyword>
<dbReference type="SUPFAM" id="SSF52540">
    <property type="entry name" value="P-loop containing nucleoside triphosphate hydrolases"/>
    <property type="match status" value="2"/>
</dbReference>
<dbReference type="SUPFAM" id="SSF90123">
    <property type="entry name" value="ABC transporter transmembrane region"/>
    <property type="match status" value="2"/>
</dbReference>
<dbReference type="InterPro" id="IPR003439">
    <property type="entry name" value="ABC_transporter-like_ATP-bd"/>
</dbReference>
<feature type="transmembrane region" description="Helical" evidence="12">
    <location>
        <begin position="1115"/>
        <end position="1137"/>
    </location>
</feature>
<keyword evidence="3" id="KW-0813">Transport</keyword>
<evidence type="ECO:0000256" key="1">
    <source>
        <dbReference type="ARBA" id="ARBA00004651"/>
    </source>
</evidence>
<feature type="domain" description="ABC transporter" evidence="13">
    <location>
        <begin position="1179"/>
        <end position="1412"/>
    </location>
</feature>
<evidence type="ECO:0000256" key="8">
    <source>
        <dbReference type="ARBA" id="ARBA00022840"/>
    </source>
</evidence>
<dbReference type="InterPro" id="IPR050173">
    <property type="entry name" value="ABC_transporter_C-like"/>
</dbReference>